<name>A0A914ADW4_PATMI</name>
<dbReference type="EnsemblMetazoa" id="XM_038206000.1">
    <property type="protein sequence ID" value="XP_038061928.1"/>
    <property type="gene ID" value="LOC119732475"/>
</dbReference>
<dbReference type="Gene3D" id="1.20.5.990">
    <property type="entry name" value="Nemo cc2-lz domain - 1d5 darpin complex"/>
    <property type="match status" value="1"/>
</dbReference>
<feature type="region of interest" description="Disordered" evidence="2">
    <location>
        <begin position="179"/>
        <end position="222"/>
    </location>
</feature>
<dbReference type="GeneID" id="119732475"/>
<protein>
    <submittedName>
        <fullName evidence="3">Uncharacterized protein</fullName>
    </submittedName>
</protein>
<feature type="compositionally biased region" description="Basic and acidic residues" evidence="2">
    <location>
        <begin position="387"/>
        <end position="399"/>
    </location>
</feature>
<feature type="compositionally biased region" description="Basic and acidic residues" evidence="2">
    <location>
        <begin position="592"/>
        <end position="604"/>
    </location>
</feature>
<dbReference type="OrthoDB" id="5969558at2759"/>
<feature type="compositionally biased region" description="Polar residues" evidence="2">
    <location>
        <begin position="195"/>
        <end position="204"/>
    </location>
</feature>
<evidence type="ECO:0000313" key="3">
    <source>
        <dbReference type="EnsemblMetazoa" id="XP_038061928.1"/>
    </source>
</evidence>
<feature type="compositionally biased region" description="Basic and acidic residues" evidence="2">
    <location>
        <begin position="179"/>
        <end position="194"/>
    </location>
</feature>
<dbReference type="GO" id="GO:0005737">
    <property type="term" value="C:cytoplasm"/>
    <property type="evidence" value="ECO:0007669"/>
    <property type="project" value="UniProtKB-ARBA"/>
</dbReference>
<evidence type="ECO:0000313" key="4">
    <source>
        <dbReference type="Proteomes" id="UP000887568"/>
    </source>
</evidence>
<feature type="region of interest" description="Disordered" evidence="2">
    <location>
        <begin position="343"/>
        <end position="492"/>
    </location>
</feature>
<organism evidence="3 4">
    <name type="scientific">Patiria miniata</name>
    <name type="common">Bat star</name>
    <name type="synonym">Asterina miniata</name>
    <dbReference type="NCBI Taxonomy" id="46514"/>
    <lineage>
        <taxon>Eukaryota</taxon>
        <taxon>Metazoa</taxon>
        <taxon>Echinodermata</taxon>
        <taxon>Eleutherozoa</taxon>
        <taxon>Asterozoa</taxon>
        <taxon>Asteroidea</taxon>
        <taxon>Valvatacea</taxon>
        <taxon>Valvatida</taxon>
        <taxon>Asterinidae</taxon>
        <taxon>Patiria</taxon>
    </lineage>
</organism>
<feature type="region of interest" description="Disordered" evidence="2">
    <location>
        <begin position="533"/>
        <end position="623"/>
    </location>
</feature>
<accession>A0A914ADW4</accession>
<evidence type="ECO:0000256" key="2">
    <source>
        <dbReference type="SAM" id="MobiDB-lite"/>
    </source>
</evidence>
<keyword evidence="1" id="KW-0175">Coiled coil</keyword>
<dbReference type="PANTHER" id="PTHR31882:SF11">
    <property type="entry name" value="HDA1 COMPLEX SUBUNIT 2"/>
    <property type="match status" value="1"/>
</dbReference>
<feature type="compositionally biased region" description="Basic and acidic residues" evidence="2">
    <location>
        <begin position="612"/>
        <end position="623"/>
    </location>
</feature>
<feature type="compositionally biased region" description="Basic and acidic residues" evidence="2">
    <location>
        <begin position="344"/>
        <end position="372"/>
    </location>
</feature>
<feature type="region of interest" description="Disordered" evidence="2">
    <location>
        <begin position="1"/>
        <end position="38"/>
    </location>
</feature>
<dbReference type="GO" id="GO:0043122">
    <property type="term" value="P:regulation of canonical NF-kappaB signal transduction"/>
    <property type="evidence" value="ECO:0007669"/>
    <property type="project" value="UniProtKB-ARBA"/>
</dbReference>
<dbReference type="RefSeq" id="XP_038061928.1">
    <property type="nucleotide sequence ID" value="XM_038206000.1"/>
</dbReference>
<feature type="compositionally biased region" description="Basic and acidic residues" evidence="2">
    <location>
        <begin position="533"/>
        <end position="563"/>
    </location>
</feature>
<evidence type="ECO:0000256" key="1">
    <source>
        <dbReference type="ARBA" id="ARBA00023054"/>
    </source>
</evidence>
<feature type="compositionally biased region" description="Polar residues" evidence="2">
    <location>
        <begin position="373"/>
        <end position="384"/>
    </location>
</feature>
<feature type="compositionally biased region" description="Basic and acidic residues" evidence="2">
    <location>
        <begin position="571"/>
        <end position="585"/>
    </location>
</feature>
<dbReference type="PANTHER" id="PTHR31882">
    <property type="entry name" value="TNFAIP3-INTERACTING PROTEIN COILED COIL FAMILY MEMBER"/>
    <property type="match status" value="1"/>
</dbReference>
<proteinExistence type="predicted"/>
<dbReference type="GO" id="GO:0006357">
    <property type="term" value="P:regulation of transcription by RNA polymerase II"/>
    <property type="evidence" value="ECO:0007669"/>
    <property type="project" value="TreeGrafter"/>
</dbReference>
<dbReference type="OMA" id="NEWESYE"/>
<keyword evidence="4" id="KW-1185">Reference proteome</keyword>
<dbReference type="Proteomes" id="UP000887568">
    <property type="component" value="Unplaced"/>
</dbReference>
<sequence length="704" mass="79261">MDEALDELEDNKPNNEQPKVGISGRNNPPLGIAEDTPIDERNLKRIQELENEVKELRPLVEENQRLQRCVRGVKVVGRALQEAKKEVKLLRGQVKEDKGCDATMQPDGISTDGNEGAIQDSSYIMPYIMVPPNNDVISNVENTPTVAYLEEPRKIHLLGEKHCDQGADQDMGKCESFHKQKPVEIKADTGKTPEAKQTSESTIPSEDDNKAKTTAEAEQQTEDVAAVEDLFEELYPPSVKTTLHDVAASGVMKSVGTITDGGDTFLAKSRALHGQSDLQMQIKELKKVNLDWGKSYKQQKSTWMAQLEDKDKKIMELQKELENARPDAERKASQYDQMLLTAKTRIDKTEEHNKELQSQLDVERNRNDKSDQLSRNLAKQNQNMAEEIMRLKEALERKLQQKVKQSHSPPVEQPVNPLQSTSPETGKEGFPFPRAEANQKASQSPTPSPPAVTQGGAFAPLPLVAPADEVPAATRSKHGPPTPYTPYLHGDVPASAQKGAMEKQDRGITDKSYSKEELKEQVELLRQQNKMFHSDFNKENTEKIQAMEKLHNLQRELDKDKGRLQGYGHQDQPRKPASKFDDVVKSSKVKGPKQEVYKPPSDRVKPHKPHRKSEQKPAAKDNEMTVVQMGGKTTCKLTQPTAVIIHTEPEGQRLQINLLELGGRKQKSGKKRHEMEPFICPRCQRLYKGNEWESYEHHVTLCNV</sequence>
<reference evidence="3" key="1">
    <citation type="submission" date="2022-11" db="UniProtKB">
        <authorList>
            <consortium name="EnsemblMetazoa"/>
        </authorList>
    </citation>
    <scope>IDENTIFICATION</scope>
</reference>
<dbReference type="AlphaFoldDB" id="A0A914ADW4"/>